<keyword evidence="2" id="KW-1185">Reference proteome</keyword>
<name>A0A841D6F9_PLAVE</name>
<sequence length="246" mass="27626">MRSSERLWHLAGSYGMGEEFMAAWVEGLETWEAARLMGVTMADVDDSADCSWSVLQEEMTAGEGPPVIWAGKLTGNWIQIVQVRGHTCAEALTELSYGGRAFSVSWSFNRPGELDYAVNGRRAAGFGIGDPGERWGDTPDALDPYMRGLRFDMRESAWEDDPELPPGLLEYYAWEEAREETGEDYCDADIPEEWWDFVELAHNGYDPAGAECRTSLLALVGRVTGRELDREWMAGEHTRYPVREPA</sequence>
<accession>A0A841D6F9</accession>
<dbReference type="Pfam" id="PF20062">
    <property type="entry name" value="DUF6461"/>
    <property type="match status" value="1"/>
</dbReference>
<dbReference type="AlphaFoldDB" id="A0A841D6F9"/>
<dbReference type="Proteomes" id="UP000562352">
    <property type="component" value="Unassembled WGS sequence"/>
</dbReference>
<protein>
    <submittedName>
        <fullName evidence="1">Uncharacterized protein</fullName>
    </submittedName>
</protein>
<dbReference type="EMBL" id="JACHJJ010000008">
    <property type="protein sequence ID" value="MBB5963735.1"/>
    <property type="molecule type" value="Genomic_DNA"/>
</dbReference>
<proteinExistence type="predicted"/>
<gene>
    <name evidence="1" type="ORF">FHS22_003015</name>
</gene>
<evidence type="ECO:0000313" key="1">
    <source>
        <dbReference type="EMBL" id="MBB5963735.1"/>
    </source>
</evidence>
<comment type="caution">
    <text evidence="1">The sequence shown here is derived from an EMBL/GenBank/DDBJ whole genome shotgun (WGS) entry which is preliminary data.</text>
</comment>
<organism evidence="1 2">
    <name type="scientific">Planomonospora venezuelensis</name>
    <dbReference type="NCBI Taxonomy" id="1999"/>
    <lineage>
        <taxon>Bacteria</taxon>
        <taxon>Bacillati</taxon>
        <taxon>Actinomycetota</taxon>
        <taxon>Actinomycetes</taxon>
        <taxon>Streptosporangiales</taxon>
        <taxon>Streptosporangiaceae</taxon>
        <taxon>Planomonospora</taxon>
    </lineage>
</organism>
<dbReference type="InterPro" id="IPR045592">
    <property type="entry name" value="DUF6461"/>
</dbReference>
<dbReference type="RefSeq" id="WP_184942060.1">
    <property type="nucleotide sequence ID" value="NZ_BAAAWZ010000001.1"/>
</dbReference>
<evidence type="ECO:0000313" key="2">
    <source>
        <dbReference type="Proteomes" id="UP000562352"/>
    </source>
</evidence>
<reference evidence="1 2" key="1">
    <citation type="submission" date="2020-08" db="EMBL/GenBank/DDBJ databases">
        <title>Genomic Encyclopedia of Type Strains, Phase III (KMG-III): the genomes of soil and plant-associated and newly described type strains.</title>
        <authorList>
            <person name="Whitman W."/>
        </authorList>
    </citation>
    <scope>NUCLEOTIDE SEQUENCE [LARGE SCALE GENOMIC DNA]</scope>
    <source>
        <strain evidence="1 2">CECT 3303</strain>
    </source>
</reference>